<reference evidence="1 2" key="1">
    <citation type="submission" date="2021-03" db="EMBL/GenBank/DDBJ databases">
        <title>Mucilaginibacter strains isolated from gold and copper mining confer multi heavy-metal resistance.</title>
        <authorList>
            <person name="Li Y."/>
        </authorList>
    </citation>
    <scope>NUCLEOTIDE SEQUENCE [LARGE SCALE GENOMIC DNA]</scope>
    <source>
        <strain evidence="1 2">P2-4</strain>
    </source>
</reference>
<dbReference type="EMBL" id="CP071880">
    <property type="protein sequence ID" value="QTE50259.1"/>
    <property type="molecule type" value="Genomic_DNA"/>
</dbReference>
<organism evidence="1 2">
    <name type="scientific">Mucilaginibacter rubeus</name>
    <dbReference type="NCBI Taxonomy" id="2027860"/>
    <lineage>
        <taxon>Bacteria</taxon>
        <taxon>Pseudomonadati</taxon>
        <taxon>Bacteroidota</taxon>
        <taxon>Sphingobacteriia</taxon>
        <taxon>Sphingobacteriales</taxon>
        <taxon>Sphingobacteriaceae</taxon>
        <taxon>Mucilaginibacter</taxon>
    </lineage>
</organism>
<keyword evidence="2" id="KW-1185">Reference proteome</keyword>
<protein>
    <submittedName>
        <fullName evidence="1">Uncharacterized protein</fullName>
    </submittedName>
</protein>
<dbReference type="RefSeq" id="WP_208057671.1">
    <property type="nucleotide sequence ID" value="NZ_CP043451.1"/>
</dbReference>
<evidence type="ECO:0000313" key="1">
    <source>
        <dbReference type="EMBL" id="QTE50259.1"/>
    </source>
</evidence>
<accession>A0ABX7UC08</accession>
<name>A0ABX7UC08_9SPHI</name>
<gene>
    <name evidence="1" type="ORF">J3L21_32815</name>
</gene>
<sequence length="174" mass="20185">MTRSNLHITLSNGDKLQCVADGSSAPEQGYIVEHLLLPLLSFHDAKKEMALITEHCTLGGQRTNADYRYIIDLKNEHIGFYEEHYNYGKDTLKKGIDLTGRYISYLKKLETETELFTKRKFRNITNKELVKRINGLPDFKWDDEGVELNRRRLLSNGAFIYKMQGNTIIILKDE</sequence>
<dbReference type="Proteomes" id="UP000663940">
    <property type="component" value="Chromosome"/>
</dbReference>
<evidence type="ECO:0000313" key="2">
    <source>
        <dbReference type="Proteomes" id="UP000663940"/>
    </source>
</evidence>
<proteinExistence type="predicted"/>